<accession>A0A973WYB0</accession>
<dbReference type="EMBL" id="JABWSX010000001">
    <property type="protein sequence ID" value="NVL10638.1"/>
    <property type="molecule type" value="Genomic_DNA"/>
</dbReference>
<name>A0A973WYB0_9BRAD</name>
<evidence type="ECO:0000256" key="1">
    <source>
        <dbReference type="SAM" id="Phobius"/>
    </source>
</evidence>
<organism evidence="2">
    <name type="scientific">Bradyrhizobium quebecense</name>
    <dbReference type="NCBI Taxonomy" id="2748629"/>
    <lineage>
        <taxon>Bacteria</taxon>
        <taxon>Pseudomonadati</taxon>
        <taxon>Pseudomonadota</taxon>
        <taxon>Alphaproteobacteria</taxon>
        <taxon>Hyphomicrobiales</taxon>
        <taxon>Nitrobacteraceae</taxon>
        <taxon>Bradyrhizobium</taxon>
    </lineage>
</organism>
<gene>
    <name evidence="2" type="ORF">HU230_34300</name>
</gene>
<sequence length="89" mass="9842">MGTENAKRLGAALFNGLWSYPKMSSPDSHILQSFTFIVVGEIFTYQFWAKQTKMQKVPVPQAFLSFSGFEFVRGSLTASTVGCIGKTQP</sequence>
<keyword evidence="1" id="KW-0472">Membrane</keyword>
<proteinExistence type="predicted"/>
<comment type="caution">
    <text evidence="2">The sequence shown here is derived from an EMBL/GenBank/DDBJ whole genome shotgun (WGS) entry which is preliminary data.</text>
</comment>
<keyword evidence="1" id="KW-0812">Transmembrane</keyword>
<dbReference type="AlphaFoldDB" id="A0A973WYB0"/>
<keyword evidence="1" id="KW-1133">Transmembrane helix</keyword>
<evidence type="ECO:0000313" key="2">
    <source>
        <dbReference type="EMBL" id="NVL10638.1"/>
    </source>
</evidence>
<feature type="transmembrane region" description="Helical" evidence="1">
    <location>
        <begin position="30"/>
        <end position="48"/>
    </location>
</feature>
<dbReference type="RefSeq" id="WP_176533739.1">
    <property type="nucleotide sequence ID" value="NZ_CP088022.1"/>
</dbReference>
<reference evidence="2" key="1">
    <citation type="submission" date="2020-06" db="EMBL/GenBank/DDBJ databases">
        <title>Whole Genome Sequence of Bradyrhizobium sp. Strain 66S1MB.</title>
        <authorList>
            <person name="Bromfield E."/>
            <person name="Cloutier S."/>
        </authorList>
    </citation>
    <scope>NUCLEOTIDE SEQUENCE</scope>
    <source>
        <strain evidence="2">66S1MB</strain>
    </source>
</reference>
<protein>
    <submittedName>
        <fullName evidence="2">Uncharacterized protein</fullName>
    </submittedName>
</protein>